<sequence>MTVRTYVSTTVRNDRVDEVLHALEKVDPDAIVASVNRSDAPDIPAGVSVSLTGDAREAVRTQLAVIPDLECEIDVRDTEDQ</sequence>
<dbReference type="Proteomes" id="UP001180737">
    <property type="component" value="Unassembled WGS sequence"/>
</dbReference>
<reference evidence="1" key="1">
    <citation type="submission" date="2024-05" db="EMBL/GenBank/DDBJ databases">
        <title>30 novel species of actinomycetes from the DSMZ collection.</title>
        <authorList>
            <person name="Nouioui I."/>
        </authorList>
    </citation>
    <scope>NUCLEOTIDE SEQUENCE</scope>
    <source>
        <strain evidence="1">DSM 3412</strain>
    </source>
</reference>
<accession>A0ABU2YY43</accession>
<name>A0ABU2YY43_9ACTN</name>
<dbReference type="RefSeq" id="WP_033526636.1">
    <property type="nucleotide sequence ID" value="NZ_JAVRFJ010000014.1"/>
</dbReference>
<dbReference type="EMBL" id="JAVRFJ010000014">
    <property type="protein sequence ID" value="MDT0569242.1"/>
    <property type="molecule type" value="Genomic_DNA"/>
</dbReference>
<comment type="caution">
    <text evidence="1">The sequence shown here is derived from an EMBL/GenBank/DDBJ whole genome shotgun (WGS) entry which is preliminary data.</text>
</comment>
<evidence type="ECO:0000313" key="1">
    <source>
        <dbReference type="EMBL" id="MDT0569242.1"/>
    </source>
</evidence>
<organism evidence="1 2">
    <name type="scientific">Streptomyces gottesmaniae</name>
    <dbReference type="NCBI Taxonomy" id="3075518"/>
    <lineage>
        <taxon>Bacteria</taxon>
        <taxon>Bacillati</taxon>
        <taxon>Actinomycetota</taxon>
        <taxon>Actinomycetes</taxon>
        <taxon>Kitasatosporales</taxon>
        <taxon>Streptomycetaceae</taxon>
        <taxon>Streptomyces</taxon>
    </lineage>
</organism>
<proteinExistence type="predicted"/>
<protein>
    <submittedName>
        <fullName evidence="1">Uncharacterized protein</fullName>
    </submittedName>
</protein>
<evidence type="ECO:0000313" key="2">
    <source>
        <dbReference type="Proteomes" id="UP001180737"/>
    </source>
</evidence>
<gene>
    <name evidence="1" type="ORF">RM704_17480</name>
</gene>
<keyword evidence="2" id="KW-1185">Reference proteome</keyword>